<dbReference type="EMBL" id="LRVM01000002">
    <property type="protein sequence ID" value="KXL53691.1"/>
    <property type="molecule type" value="Genomic_DNA"/>
</dbReference>
<gene>
    <name evidence="1" type="ORF">CLNEO_09170</name>
</gene>
<organism evidence="1 2">
    <name type="scientific">Anaerotignum neopropionicum</name>
    <dbReference type="NCBI Taxonomy" id="36847"/>
    <lineage>
        <taxon>Bacteria</taxon>
        <taxon>Bacillati</taxon>
        <taxon>Bacillota</taxon>
        <taxon>Clostridia</taxon>
        <taxon>Lachnospirales</taxon>
        <taxon>Anaerotignaceae</taxon>
        <taxon>Anaerotignum</taxon>
    </lineage>
</organism>
<dbReference type="AlphaFoldDB" id="A0A136WGN1"/>
<sequence>MKRDMDLIRKILFKIEEEFPAGQLLLHCINIEGYDMETVADHCQLMYESGLINDYRPTRGGKGASVLFYSIGNLTNEGYDLLDKIREDTIWNNTKTTITEKGLPLVIDVIKDVSSTIISSMVEGVIKGVKP</sequence>
<reference evidence="1 2" key="1">
    <citation type="submission" date="2016-01" db="EMBL/GenBank/DDBJ databases">
        <title>Genome sequence of Clostridium neopropionicum X4, DSM-3847.</title>
        <authorList>
            <person name="Poehlein A."/>
            <person name="Beck M.H."/>
            <person name="Bengelsdorf F.R."/>
            <person name="Daniel R."/>
            <person name="Duerre P."/>
        </authorList>
    </citation>
    <scope>NUCLEOTIDE SEQUENCE [LARGE SCALE GENOMIC DNA]</scope>
    <source>
        <strain evidence="1 2">DSM-3847</strain>
    </source>
</reference>
<proteinExistence type="predicted"/>
<dbReference type="STRING" id="36847.CLNEO_09170"/>
<keyword evidence="2" id="KW-1185">Reference proteome</keyword>
<evidence type="ECO:0000313" key="2">
    <source>
        <dbReference type="Proteomes" id="UP000070539"/>
    </source>
</evidence>
<dbReference type="Proteomes" id="UP000070539">
    <property type="component" value="Unassembled WGS sequence"/>
</dbReference>
<dbReference type="Pfam" id="PF10711">
    <property type="entry name" value="DUF2513"/>
    <property type="match status" value="1"/>
</dbReference>
<dbReference type="RefSeq" id="WP_066085176.1">
    <property type="nucleotide sequence ID" value="NZ_LRVM01000002.1"/>
</dbReference>
<evidence type="ECO:0000313" key="1">
    <source>
        <dbReference type="EMBL" id="KXL53691.1"/>
    </source>
</evidence>
<dbReference type="InterPro" id="IPR019650">
    <property type="entry name" value="DUF2513"/>
</dbReference>
<protein>
    <recommendedName>
        <fullName evidence="3">DUF2513 domain-containing protein</fullName>
    </recommendedName>
</protein>
<evidence type="ECO:0008006" key="3">
    <source>
        <dbReference type="Google" id="ProtNLM"/>
    </source>
</evidence>
<dbReference type="OrthoDB" id="6960201at2"/>
<comment type="caution">
    <text evidence="1">The sequence shown here is derived from an EMBL/GenBank/DDBJ whole genome shotgun (WGS) entry which is preliminary data.</text>
</comment>
<accession>A0A136WGN1</accession>
<name>A0A136WGN1_9FIRM</name>